<keyword evidence="6 9" id="KW-0472">Membrane</keyword>
<dbReference type="InterPro" id="IPR037185">
    <property type="entry name" value="EmrE-like"/>
</dbReference>
<keyword evidence="11" id="KW-1185">Reference proteome</keyword>
<evidence type="ECO:0000313" key="10">
    <source>
        <dbReference type="EMBL" id="GHC81255.1"/>
    </source>
</evidence>
<dbReference type="InterPro" id="IPR000390">
    <property type="entry name" value="Small_drug/metabolite_transptr"/>
</dbReference>
<dbReference type="Gene3D" id="1.10.3730.20">
    <property type="match status" value="1"/>
</dbReference>
<gene>
    <name evidence="10" type="primary">qacE</name>
    <name evidence="10" type="ORF">GCM10007320_23610</name>
</gene>
<evidence type="ECO:0000256" key="2">
    <source>
        <dbReference type="ARBA" id="ARBA00022448"/>
    </source>
</evidence>
<evidence type="ECO:0000256" key="5">
    <source>
        <dbReference type="ARBA" id="ARBA00022989"/>
    </source>
</evidence>
<evidence type="ECO:0000313" key="11">
    <source>
        <dbReference type="Proteomes" id="UP000626210"/>
    </source>
</evidence>
<evidence type="ECO:0000256" key="9">
    <source>
        <dbReference type="SAM" id="Phobius"/>
    </source>
</evidence>
<evidence type="ECO:0000256" key="7">
    <source>
        <dbReference type="ARBA" id="ARBA00038032"/>
    </source>
</evidence>
<evidence type="ECO:0000256" key="4">
    <source>
        <dbReference type="ARBA" id="ARBA00022692"/>
    </source>
</evidence>
<evidence type="ECO:0000256" key="6">
    <source>
        <dbReference type="ARBA" id="ARBA00023136"/>
    </source>
</evidence>
<feature type="transmembrane region" description="Helical" evidence="9">
    <location>
        <begin position="85"/>
        <end position="104"/>
    </location>
</feature>
<dbReference type="Proteomes" id="UP000626210">
    <property type="component" value="Unassembled WGS sequence"/>
</dbReference>
<sequence length="114" mass="11519">MTTYLLLGAAIVLEVFATAMLKASDSFTRPGPALATALGYAASFYCLSLVLRSMPVGVAYAIWSGVGIVITAVVAFVLFGQRLDAPALAGMGLIIAGVLVINLCSATTGHGGAP</sequence>
<evidence type="ECO:0000256" key="1">
    <source>
        <dbReference type="ARBA" id="ARBA00004651"/>
    </source>
</evidence>
<organism evidence="10 11">
    <name type="scientific">Pseudorhodoferax aquiterrae</name>
    <dbReference type="NCBI Taxonomy" id="747304"/>
    <lineage>
        <taxon>Bacteria</taxon>
        <taxon>Pseudomonadati</taxon>
        <taxon>Pseudomonadota</taxon>
        <taxon>Betaproteobacteria</taxon>
        <taxon>Burkholderiales</taxon>
        <taxon>Comamonadaceae</taxon>
    </lineage>
</organism>
<keyword evidence="2" id="KW-0813">Transport</keyword>
<dbReference type="EMBL" id="BMYK01000005">
    <property type="protein sequence ID" value="GHC81255.1"/>
    <property type="molecule type" value="Genomic_DNA"/>
</dbReference>
<dbReference type="PANTHER" id="PTHR30561">
    <property type="entry name" value="SMR FAMILY PROTON-DEPENDENT DRUG EFFLUX TRANSPORTER SUGE"/>
    <property type="match status" value="1"/>
</dbReference>
<comment type="subcellular location">
    <subcellularLocation>
        <location evidence="1 8">Cell membrane</location>
        <topology evidence="1 8">Multi-pass membrane protein</topology>
    </subcellularLocation>
</comment>
<keyword evidence="5 9" id="KW-1133">Transmembrane helix</keyword>
<comment type="similarity">
    <text evidence="7 8">Belongs to the drug/metabolite transporter (DMT) superfamily. Small multidrug resistance (SMR) (TC 2.A.7.1) family.</text>
</comment>
<dbReference type="RefSeq" id="WP_189687128.1">
    <property type="nucleotide sequence ID" value="NZ_BMYK01000005.1"/>
</dbReference>
<dbReference type="SUPFAM" id="SSF103481">
    <property type="entry name" value="Multidrug resistance efflux transporter EmrE"/>
    <property type="match status" value="1"/>
</dbReference>
<proteinExistence type="inferred from homology"/>
<reference evidence="11" key="1">
    <citation type="journal article" date="2019" name="Int. J. Syst. Evol. Microbiol.">
        <title>The Global Catalogue of Microorganisms (GCM) 10K type strain sequencing project: providing services to taxonomists for standard genome sequencing and annotation.</title>
        <authorList>
            <consortium name="The Broad Institute Genomics Platform"/>
            <consortium name="The Broad Institute Genome Sequencing Center for Infectious Disease"/>
            <person name="Wu L."/>
            <person name="Ma J."/>
        </authorList>
    </citation>
    <scope>NUCLEOTIDE SEQUENCE [LARGE SCALE GENOMIC DNA]</scope>
    <source>
        <strain evidence="11">KCTC 23314</strain>
    </source>
</reference>
<feature type="transmembrane region" description="Helical" evidence="9">
    <location>
        <begin position="58"/>
        <end position="79"/>
    </location>
</feature>
<dbReference type="InterPro" id="IPR045324">
    <property type="entry name" value="Small_multidrug_res"/>
</dbReference>
<keyword evidence="4 8" id="KW-0812">Transmembrane</keyword>
<dbReference type="Pfam" id="PF00893">
    <property type="entry name" value="Multi_Drug_Res"/>
    <property type="match status" value="1"/>
</dbReference>
<evidence type="ECO:0000256" key="3">
    <source>
        <dbReference type="ARBA" id="ARBA00022475"/>
    </source>
</evidence>
<protein>
    <submittedName>
        <fullName evidence="10">Multidrug transporter</fullName>
    </submittedName>
</protein>
<evidence type="ECO:0000256" key="8">
    <source>
        <dbReference type="RuleBase" id="RU003942"/>
    </source>
</evidence>
<name>A0ABQ3G2D2_9BURK</name>
<keyword evidence="3" id="KW-1003">Cell membrane</keyword>
<comment type="caution">
    <text evidence="10">The sequence shown here is derived from an EMBL/GenBank/DDBJ whole genome shotgun (WGS) entry which is preliminary data.</text>
</comment>
<accession>A0ABQ3G2D2</accession>
<dbReference type="PANTHER" id="PTHR30561:SF1">
    <property type="entry name" value="MULTIDRUG TRANSPORTER EMRE"/>
    <property type="match status" value="1"/>
</dbReference>
<feature type="transmembrane region" description="Helical" evidence="9">
    <location>
        <begin position="33"/>
        <end position="51"/>
    </location>
</feature>